<reference evidence="2" key="1">
    <citation type="journal article" date="2019" name="Environ. Microbiol.">
        <title>Fungal ecological strategies reflected in gene transcription - a case study of two litter decomposers.</title>
        <authorList>
            <person name="Barbi F."/>
            <person name="Kohler A."/>
            <person name="Barry K."/>
            <person name="Baskaran P."/>
            <person name="Daum C."/>
            <person name="Fauchery L."/>
            <person name="Ihrmark K."/>
            <person name="Kuo A."/>
            <person name="LaButti K."/>
            <person name="Lipzen A."/>
            <person name="Morin E."/>
            <person name="Grigoriev I.V."/>
            <person name="Henrissat B."/>
            <person name="Lindahl B."/>
            <person name="Martin F."/>
        </authorList>
    </citation>
    <scope>NUCLEOTIDE SEQUENCE</scope>
    <source>
        <strain evidence="2">JB14</strain>
    </source>
</reference>
<dbReference type="EMBL" id="ML769453">
    <property type="protein sequence ID" value="KAE9400796.1"/>
    <property type="molecule type" value="Genomic_DNA"/>
</dbReference>
<evidence type="ECO:0000256" key="1">
    <source>
        <dbReference type="SAM" id="MobiDB-lite"/>
    </source>
</evidence>
<evidence type="ECO:0000313" key="2">
    <source>
        <dbReference type="EMBL" id="KAE9400796.1"/>
    </source>
</evidence>
<proteinExistence type="predicted"/>
<keyword evidence="3" id="KW-1185">Reference proteome</keyword>
<dbReference type="OrthoDB" id="2148418at2759"/>
<feature type="region of interest" description="Disordered" evidence="1">
    <location>
        <begin position="1"/>
        <end position="135"/>
    </location>
</feature>
<organism evidence="2 3">
    <name type="scientific">Gymnopus androsaceus JB14</name>
    <dbReference type="NCBI Taxonomy" id="1447944"/>
    <lineage>
        <taxon>Eukaryota</taxon>
        <taxon>Fungi</taxon>
        <taxon>Dikarya</taxon>
        <taxon>Basidiomycota</taxon>
        <taxon>Agaricomycotina</taxon>
        <taxon>Agaricomycetes</taxon>
        <taxon>Agaricomycetidae</taxon>
        <taxon>Agaricales</taxon>
        <taxon>Marasmiineae</taxon>
        <taxon>Omphalotaceae</taxon>
        <taxon>Gymnopus</taxon>
    </lineage>
</organism>
<sequence length="159" mass="16905">MADSNALLHPSPARLTPQRRSPRLSGLPEIPPIEDIPSRPLTPDNEGFIQDEPPSVLASRIMRAHGNPSPPPQSPENSGLVLSLPFPLIPTAEDSSYSTPSATPPPEPQPLISLESSTLLPDASDTPTTSRSTILDQSLSINIPAIFPAPTDVQMNKPS</sequence>
<gene>
    <name evidence="2" type="ORF">BT96DRAFT_636325</name>
</gene>
<name>A0A6A4HRR5_9AGAR</name>
<dbReference type="AlphaFoldDB" id="A0A6A4HRR5"/>
<feature type="compositionally biased region" description="Polar residues" evidence="1">
    <location>
        <begin position="114"/>
        <end position="135"/>
    </location>
</feature>
<accession>A0A6A4HRR5</accession>
<dbReference type="Proteomes" id="UP000799118">
    <property type="component" value="Unassembled WGS sequence"/>
</dbReference>
<evidence type="ECO:0000313" key="3">
    <source>
        <dbReference type="Proteomes" id="UP000799118"/>
    </source>
</evidence>
<protein>
    <submittedName>
        <fullName evidence="2">Uncharacterized protein</fullName>
    </submittedName>
</protein>